<name>A0A545T582_9GAMM</name>
<reference evidence="2 3" key="1">
    <citation type="submission" date="2019-06" db="EMBL/GenBank/DDBJ databases">
        <title>Draft genome of Aliikangiella marina GYP-15.</title>
        <authorList>
            <person name="Wang G."/>
        </authorList>
    </citation>
    <scope>NUCLEOTIDE SEQUENCE [LARGE SCALE GENOMIC DNA]</scope>
    <source>
        <strain evidence="2 3">GYP-15</strain>
    </source>
</reference>
<evidence type="ECO:0000256" key="1">
    <source>
        <dbReference type="SAM" id="Phobius"/>
    </source>
</evidence>
<feature type="transmembrane region" description="Helical" evidence="1">
    <location>
        <begin position="178"/>
        <end position="201"/>
    </location>
</feature>
<dbReference type="InterPro" id="IPR002798">
    <property type="entry name" value="SpoIIM-like"/>
</dbReference>
<dbReference type="EMBL" id="VIKR01000005">
    <property type="protein sequence ID" value="TQV72384.1"/>
    <property type="molecule type" value="Genomic_DNA"/>
</dbReference>
<keyword evidence="1" id="KW-0472">Membrane</keyword>
<dbReference type="Pfam" id="PF01944">
    <property type="entry name" value="SpoIIM"/>
    <property type="match status" value="1"/>
</dbReference>
<feature type="transmembrane region" description="Helical" evidence="1">
    <location>
        <begin position="303"/>
        <end position="321"/>
    </location>
</feature>
<proteinExistence type="predicted"/>
<feature type="transmembrane region" description="Helical" evidence="1">
    <location>
        <begin position="272"/>
        <end position="291"/>
    </location>
</feature>
<evidence type="ECO:0000313" key="2">
    <source>
        <dbReference type="EMBL" id="TQV72384.1"/>
    </source>
</evidence>
<accession>A0A545T582</accession>
<feature type="transmembrane region" description="Helical" evidence="1">
    <location>
        <begin position="108"/>
        <end position="130"/>
    </location>
</feature>
<dbReference type="PANTHER" id="PTHR35337">
    <property type="entry name" value="SLR1478 PROTEIN"/>
    <property type="match status" value="1"/>
</dbReference>
<dbReference type="PANTHER" id="PTHR35337:SF1">
    <property type="entry name" value="SLR1478 PROTEIN"/>
    <property type="match status" value="1"/>
</dbReference>
<dbReference type="RefSeq" id="WP_142943714.1">
    <property type="nucleotide sequence ID" value="NZ_VIKR01000005.1"/>
</dbReference>
<dbReference type="OrthoDB" id="9792847at2"/>
<comment type="caution">
    <text evidence="2">The sequence shown here is derived from an EMBL/GenBank/DDBJ whole genome shotgun (WGS) entry which is preliminary data.</text>
</comment>
<keyword evidence="3" id="KW-1185">Reference proteome</keyword>
<protein>
    <submittedName>
        <fullName evidence="2">Stage II sporulation protein M</fullName>
    </submittedName>
</protein>
<evidence type="ECO:0000313" key="3">
    <source>
        <dbReference type="Proteomes" id="UP000317839"/>
    </source>
</evidence>
<gene>
    <name evidence="2" type="ORF">FLL45_19425</name>
</gene>
<keyword evidence="1" id="KW-1133">Transmembrane helix</keyword>
<dbReference type="Proteomes" id="UP000317839">
    <property type="component" value="Unassembled WGS sequence"/>
</dbReference>
<sequence length="326" mass="37094">MRQEEFEQRYQPEWKAFQDSIEIAEKFSRRRGDNQKVLDGFAEHYRQVCYCLALARERQYSPYLIQKLETLVFRGHQIFYQKRLGIFKRIYQFIVFGLPNAVREQATFVWIATALFYLPGLIVFAIVLVFPELVYAVVDPDMVSNIESMYDPTADRLGRERQSDTDFMMFGHYIRNNIGIAFQSFAGGIIGTLGTQFFLIYNGVFFGAIDAHIINIGYQETFYGFVAGHSSYELTGIVLSGAAGLQLGWAVIAPGQFSRKQALINAGKRGMVLMYGAIFLLLIAAFVEAFWSSISSVPPTTKYWVGGAGWLIVILYFTLLGRGRRV</sequence>
<dbReference type="AlphaFoldDB" id="A0A545T582"/>
<feature type="transmembrane region" description="Helical" evidence="1">
    <location>
        <begin position="234"/>
        <end position="252"/>
    </location>
</feature>
<keyword evidence="1" id="KW-0812">Transmembrane</keyword>
<organism evidence="2 3">
    <name type="scientific">Aliikangiella marina</name>
    <dbReference type="NCBI Taxonomy" id="1712262"/>
    <lineage>
        <taxon>Bacteria</taxon>
        <taxon>Pseudomonadati</taxon>
        <taxon>Pseudomonadota</taxon>
        <taxon>Gammaproteobacteria</taxon>
        <taxon>Oceanospirillales</taxon>
        <taxon>Pleioneaceae</taxon>
        <taxon>Aliikangiella</taxon>
    </lineage>
</organism>